<evidence type="ECO:0000256" key="3">
    <source>
        <dbReference type="ARBA" id="ARBA00023052"/>
    </source>
</evidence>
<keyword evidence="6" id="KW-1185">Reference proteome</keyword>
<evidence type="ECO:0000313" key="5">
    <source>
        <dbReference type="EMBL" id="BDE07263.1"/>
    </source>
</evidence>
<dbReference type="GO" id="GO:0016746">
    <property type="term" value="F:acyltransferase activity"/>
    <property type="evidence" value="ECO:0007669"/>
    <property type="project" value="InterPro"/>
</dbReference>
<dbReference type="InterPro" id="IPR009014">
    <property type="entry name" value="Transketo_C/PFOR_II"/>
</dbReference>
<dbReference type="EMBL" id="AP025523">
    <property type="protein sequence ID" value="BDE07263.1"/>
    <property type="molecule type" value="Genomic_DNA"/>
</dbReference>
<accession>A0AAN1XXM0</accession>
<evidence type="ECO:0000256" key="2">
    <source>
        <dbReference type="ARBA" id="ARBA00023002"/>
    </source>
</evidence>
<name>A0AAN1XXM0_UNVUL</name>
<sequence length="489" mass="51460">MRERSVVEAVREALAGEMARDECVVVLGEDVGVLGGVFRATEGLHARFGARRVIDMPMAETGIAGVAVGMAMRGLRPVAEIQFADFIHAAMDHLVGEAAKIRWRTGGDWTCPLVLRTAYGGGFRGGPYHSQSVEAFYAHAPGLKIVAPSTPADAKGLLTAAIRDPDPVLVLEHKRTYRAIRGDVPEGEYLVPIGEAAVARAGSDVTVLSYGMMLHESLAAAQTLAGEGIDVEVIDLRTLLPLDRATILASLAKTRRLCVVHEDTLTMGLGAELCAIAAEAGVLDVPPVRVAMPDIPGIPVDEVLEDAIVPNRATIRDAIVRLAAARAQRGGATPAYDPVIPQASSTIAVDLPAEHTRLALDALVAAARAFPRFNATFAWTGIVEHADVVVDLDLGPAMPSRGGGTIALIDYGASGSDLAVPFVRPGHTAAVRIGAVRNGRAFVTCAVDHRAVDGADVGRFLAAFKTACESRPAEARHAEPVEARPETRP</sequence>
<dbReference type="Pfam" id="PF00198">
    <property type="entry name" value="2-oxoacid_dh"/>
    <property type="match status" value="1"/>
</dbReference>
<gene>
    <name evidence="5" type="ORF">WPS_25390</name>
</gene>
<dbReference type="SUPFAM" id="SSF52777">
    <property type="entry name" value="CoA-dependent acyltransferases"/>
    <property type="match status" value="1"/>
</dbReference>
<keyword evidence="2" id="KW-0560">Oxidoreductase</keyword>
<evidence type="ECO:0000256" key="1">
    <source>
        <dbReference type="ARBA" id="ARBA00001964"/>
    </source>
</evidence>
<dbReference type="SUPFAM" id="SSF52518">
    <property type="entry name" value="Thiamin diphosphate-binding fold (THDP-binding)"/>
    <property type="match status" value="1"/>
</dbReference>
<protein>
    <recommendedName>
        <fullName evidence="4">Transketolase-like pyrimidine-binding domain-containing protein</fullName>
    </recommendedName>
</protein>
<dbReference type="Proteomes" id="UP001317532">
    <property type="component" value="Chromosome"/>
</dbReference>
<dbReference type="InterPro" id="IPR001078">
    <property type="entry name" value="2-oxoacid_DH_actylTfrase"/>
</dbReference>
<dbReference type="SUPFAM" id="SSF52922">
    <property type="entry name" value="TK C-terminal domain-like"/>
    <property type="match status" value="1"/>
</dbReference>
<dbReference type="InterPro" id="IPR029061">
    <property type="entry name" value="THDP-binding"/>
</dbReference>
<dbReference type="Gene3D" id="3.40.50.970">
    <property type="match status" value="1"/>
</dbReference>
<dbReference type="InterPro" id="IPR005475">
    <property type="entry name" value="Transketolase-like_Pyr-bd"/>
</dbReference>
<dbReference type="FunFam" id="3.40.50.970:FF:000001">
    <property type="entry name" value="Pyruvate dehydrogenase E1 beta subunit"/>
    <property type="match status" value="1"/>
</dbReference>
<proteinExistence type="predicted"/>
<reference evidence="5 6" key="1">
    <citation type="journal article" date="2022" name="ISME Commun">
        <title>Vulcanimicrobium alpinus gen. nov. sp. nov., the first cultivated representative of the candidate phylum 'Eremiobacterota', is a metabolically versatile aerobic anoxygenic phototroph.</title>
        <authorList>
            <person name="Yabe S."/>
            <person name="Muto K."/>
            <person name="Abe K."/>
            <person name="Yokota A."/>
            <person name="Staudigel H."/>
            <person name="Tebo B.M."/>
        </authorList>
    </citation>
    <scope>NUCLEOTIDE SEQUENCE [LARGE SCALE GENOMIC DNA]</scope>
    <source>
        <strain evidence="5 6">WC8-2</strain>
    </source>
</reference>
<dbReference type="SMART" id="SM00861">
    <property type="entry name" value="Transket_pyr"/>
    <property type="match status" value="1"/>
</dbReference>
<comment type="cofactor">
    <cofactor evidence="1">
        <name>thiamine diphosphate</name>
        <dbReference type="ChEBI" id="CHEBI:58937"/>
    </cofactor>
</comment>
<dbReference type="Pfam" id="PF02779">
    <property type="entry name" value="Transket_pyr"/>
    <property type="match status" value="1"/>
</dbReference>
<dbReference type="InterPro" id="IPR033248">
    <property type="entry name" value="Transketolase_C"/>
</dbReference>
<dbReference type="PANTHER" id="PTHR43257:SF2">
    <property type="entry name" value="PYRUVATE DEHYDROGENASE E1 COMPONENT SUBUNIT BETA"/>
    <property type="match status" value="1"/>
</dbReference>
<dbReference type="Pfam" id="PF02780">
    <property type="entry name" value="Transketolase_C"/>
    <property type="match status" value="1"/>
</dbReference>
<dbReference type="KEGG" id="vab:WPS_25390"/>
<dbReference type="Gene3D" id="3.40.50.920">
    <property type="match status" value="1"/>
</dbReference>
<dbReference type="GO" id="GO:0016491">
    <property type="term" value="F:oxidoreductase activity"/>
    <property type="evidence" value="ECO:0007669"/>
    <property type="project" value="UniProtKB-KW"/>
</dbReference>
<dbReference type="PANTHER" id="PTHR43257">
    <property type="entry name" value="PYRUVATE DEHYDROGENASE E1 COMPONENT BETA SUBUNIT"/>
    <property type="match status" value="1"/>
</dbReference>
<evidence type="ECO:0000313" key="6">
    <source>
        <dbReference type="Proteomes" id="UP001317532"/>
    </source>
</evidence>
<dbReference type="InterPro" id="IPR023213">
    <property type="entry name" value="CAT-like_dom_sf"/>
</dbReference>
<keyword evidence="3" id="KW-0786">Thiamine pyrophosphate</keyword>
<feature type="domain" description="Transketolase-like pyrimidine-binding" evidence="4">
    <location>
        <begin position="4"/>
        <end position="179"/>
    </location>
</feature>
<dbReference type="Gene3D" id="3.30.559.10">
    <property type="entry name" value="Chloramphenicol acetyltransferase-like domain"/>
    <property type="match status" value="1"/>
</dbReference>
<dbReference type="FunFam" id="3.40.50.920:FF:000001">
    <property type="entry name" value="Pyruvate dehydrogenase E1 beta subunit"/>
    <property type="match status" value="1"/>
</dbReference>
<dbReference type="RefSeq" id="WP_317994867.1">
    <property type="nucleotide sequence ID" value="NZ_AP025523.1"/>
</dbReference>
<organism evidence="5 6">
    <name type="scientific">Vulcanimicrobium alpinum</name>
    <dbReference type="NCBI Taxonomy" id="3016050"/>
    <lineage>
        <taxon>Bacteria</taxon>
        <taxon>Bacillati</taxon>
        <taxon>Vulcanimicrobiota</taxon>
        <taxon>Vulcanimicrobiia</taxon>
        <taxon>Vulcanimicrobiales</taxon>
        <taxon>Vulcanimicrobiaceae</taxon>
        <taxon>Vulcanimicrobium</taxon>
    </lineage>
</organism>
<dbReference type="AlphaFoldDB" id="A0AAN1XXM0"/>
<evidence type="ECO:0000259" key="4">
    <source>
        <dbReference type="SMART" id="SM00861"/>
    </source>
</evidence>
<dbReference type="CDD" id="cd07036">
    <property type="entry name" value="TPP_PYR_E1-PDHc-beta_like"/>
    <property type="match status" value="1"/>
</dbReference>